<dbReference type="GO" id="GO:0015344">
    <property type="term" value="F:siderophore uptake transmembrane transporter activity"/>
    <property type="evidence" value="ECO:0007669"/>
    <property type="project" value="TreeGrafter"/>
</dbReference>
<comment type="caution">
    <text evidence="10">The sequence shown here is derived from an EMBL/GenBank/DDBJ whole genome shotgun (WGS) entry which is preliminary data.</text>
</comment>
<proteinExistence type="predicted"/>
<evidence type="ECO:0000256" key="7">
    <source>
        <dbReference type="SAM" id="MobiDB-lite"/>
    </source>
</evidence>
<accession>A0A4Q1SGM0</accession>
<dbReference type="OrthoDB" id="97893at2"/>
<dbReference type="AlphaFoldDB" id="A0A4Q1SGM0"/>
<dbReference type="Gene3D" id="2.60.40.1120">
    <property type="entry name" value="Carboxypeptidase-like, regulatory domain"/>
    <property type="match status" value="1"/>
</dbReference>
<keyword evidence="4 8" id="KW-0812">Transmembrane</keyword>
<dbReference type="SUPFAM" id="SSF49464">
    <property type="entry name" value="Carboxypeptidase regulatory domain-like"/>
    <property type="match status" value="1"/>
</dbReference>
<dbReference type="InterPro" id="IPR008969">
    <property type="entry name" value="CarboxyPept-like_regulatory"/>
</dbReference>
<keyword evidence="3" id="KW-1134">Transmembrane beta strand</keyword>
<dbReference type="PANTHER" id="PTHR30069:SF46">
    <property type="entry name" value="OAR PROTEIN"/>
    <property type="match status" value="1"/>
</dbReference>
<keyword evidence="10" id="KW-0675">Receptor</keyword>
<gene>
    <name evidence="10" type="ORF">ESZ00_00695</name>
</gene>
<dbReference type="Gene3D" id="2.40.170.20">
    <property type="entry name" value="TonB-dependent receptor, beta-barrel domain"/>
    <property type="match status" value="1"/>
</dbReference>
<keyword evidence="8" id="KW-1133">Transmembrane helix</keyword>
<evidence type="ECO:0000256" key="2">
    <source>
        <dbReference type="ARBA" id="ARBA00022448"/>
    </source>
</evidence>
<evidence type="ECO:0000313" key="10">
    <source>
        <dbReference type="EMBL" id="RXS96509.1"/>
    </source>
</evidence>
<dbReference type="Proteomes" id="UP000290253">
    <property type="component" value="Unassembled WGS sequence"/>
</dbReference>
<evidence type="ECO:0000256" key="8">
    <source>
        <dbReference type="SAM" id="Phobius"/>
    </source>
</evidence>
<comment type="subcellular location">
    <subcellularLocation>
        <location evidence="1">Cell outer membrane</location>
        <topology evidence="1">Multi-pass membrane protein</topology>
    </subcellularLocation>
</comment>
<evidence type="ECO:0000259" key="9">
    <source>
        <dbReference type="Pfam" id="PF25183"/>
    </source>
</evidence>
<keyword evidence="6" id="KW-0998">Cell outer membrane</keyword>
<keyword evidence="11" id="KW-1185">Reference proteome</keyword>
<dbReference type="SUPFAM" id="SSF56935">
    <property type="entry name" value="Porins"/>
    <property type="match status" value="1"/>
</dbReference>
<dbReference type="InterPro" id="IPR039426">
    <property type="entry name" value="TonB-dep_rcpt-like"/>
</dbReference>
<evidence type="ECO:0000256" key="3">
    <source>
        <dbReference type="ARBA" id="ARBA00022452"/>
    </source>
</evidence>
<dbReference type="EMBL" id="SDMK01000001">
    <property type="protein sequence ID" value="RXS96509.1"/>
    <property type="molecule type" value="Genomic_DNA"/>
</dbReference>
<keyword evidence="5 8" id="KW-0472">Membrane</keyword>
<dbReference type="PANTHER" id="PTHR30069">
    <property type="entry name" value="TONB-DEPENDENT OUTER MEMBRANE RECEPTOR"/>
    <property type="match status" value="1"/>
</dbReference>
<dbReference type="Pfam" id="PF25183">
    <property type="entry name" value="OMP_b-brl_4"/>
    <property type="match status" value="1"/>
</dbReference>
<dbReference type="InterPro" id="IPR057601">
    <property type="entry name" value="Oar-like_b-barrel"/>
</dbReference>
<evidence type="ECO:0000256" key="1">
    <source>
        <dbReference type="ARBA" id="ARBA00004571"/>
    </source>
</evidence>
<keyword evidence="2" id="KW-0813">Transport</keyword>
<reference evidence="10 11" key="1">
    <citation type="journal article" date="2016" name="Int. J. Syst. Evol. Microbiol.">
        <title>Acidipila dinghuensis sp. nov., an acidobacterium isolated from forest soil.</title>
        <authorList>
            <person name="Jiang Y.W."/>
            <person name="Wang J."/>
            <person name="Chen M.H."/>
            <person name="Lv Y.Y."/>
            <person name="Qiu L.H."/>
        </authorList>
    </citation>
    <scope>NUCLEOTIDE SEQUENCE [LARGE SCALE GENOMIC DNA]</scope>
    <source>
        <strain evidence="10 11">DHOF10</strain>
    </source>
</reference>
<dbReference type="GO" id="GO:0009279">
    <property type="term" value="C:cell outer membrane"/>
    <property type="evidence" value="ECO:0007669"/>
    <property type="project" value="UniProtKB-SubCell"/>
</dbReference>
<evidence type="ECO:0000256" key="4">
    <source>
        <dbReference type="ARBA" id="ARBA00022692"/>
    </source>
</evidence>
<feature type="transmembrane region" description="Helical" evidence="8">
    <location>
        <begin position="38"/>
        <end position="57"/>
    </location>
</feature>
<organism evidence="10 11">
    <name type="scientific">Silvibacterium dinghuense</name>
    <dbReference type="NCBI Taxonomy" id="1560006"/>
    <lineage>
        <taxon>Bacteria</taxon>
        <taxon>Pseudomonadati</taxon>
        <taxon>Acidobacteriota</taxon>
        <taxon>Terriglobia</taxon>
        <taxon>Terriglobales</taxon>
        <taxon>Acidobacteriaceae</taxon>
        <taxon>Silvibacterium</taxon>
    </lineage>
</organism>
<dbReference type="GO" id="GO:0044718">
    <property type="term" value="P:siderophore transmembrane transport"/>
    <property type="evidence" value="ECO:0007669"/>
    <property type="project" value="TreeGrafter"/>
</dbReference>
<feature type="domain" description="TonB-dependent transporter Oar-like beta-barrel" evidence="9">
    <location>
        <begin position="283"/>
        <end position="1168"/>
    </location>
</feature>
<evidence type="ECO:0000256" key="5">
    <source>
        <dbReference type="ARBA" id="ARBA00023136"/>
    </source>
</evidence>
<dbReference type="Pfam" id="PF13620">
    <property type="entry name" value="CarboxypepD_reg"/>
    <property type="match status" value="1"/>
</dbReference>
<protein>
    <submittedName>
        <fullName evidence="10">TonB-dependent receptor</fullName>
    </submittedName>
</protein>
<evidence type="ECO:0000313" key="11">
    <source>
        <dbReference type="Proteomes" id="UP000290253"/>
    </source>
</evidence>
<sequence>MQQSWSRFAVVCTAVWRRNTCFKKDPFLFGGNKTMKRISTCLMWALMLAVACIPGMAQTVTGSIRGTITDPSGAIVPSAKVTATNTATGVNTVATTNNAGEYSVRFLQIGQYTITVEAQGFSTAHYGPFALEIDQDAKIDIPLTVGQTSTTVTVKEELQPILQTENATNGETFTENTINSVPLNGRDFTQLTAFTPGAVVTGYGSFGGSNSTERSTGDSNEANVNGSRQQSNNYLLDGQEINENINNTVGYTPSPDSIEQLRVVSSNANAEFGNVNGGEVLMVMKSGSNKFHGSVFGFLQNDNLDANSWANDHNVIPVAKNPFTQAIFGATFGGPIIKDKLFFFVDYEGMRYHTGGETDYSLATQDMLKGDLSNLYSINSTGGIQLYDTQTLEANGTPTPYTNNQVPVNSSIAQYLAAHQNAYPAPNNPTSDPTGIYNNFVGPSGTFQTNDQGDVKIDYHPRLNDVISGRYSQGYAQNATTKDPLPVEFPSASNYPDHLGNITWTHTLSPAIVNLARASYSRIQFNSGVTTDPSGIFGLDGNSIVGIPSKAQETAGFSLQSFSTNDATGMPSNFGANPTPEVFVDNVFEYADDLTWQYGKHLFKFGASFIRYQQNSFYPGNDGELGSFSYDGQYSTDGGTAYPFADFLLDRVNSASVGAVTGLTGQRQWRDGIFAQDDWKFSDKLTLNLGVRWEFDQPIYEVNNKMANLNLATGAVEYAGVDGNSRALYDPYYAQVQPRFGFAYAITPRWVIRGGYGITSYFEGMGANLRLTQNPPFHTDYQETGVNPTISDGVVTSTGTYYETSNGFPTTTPPTTTFYAWPKNMKPSSTQEITLTTEYQLAANTSVQLGYVGILGHHLTDPYWGNQRPSPDQLGPYDSLVGTVNGENYAAGTNPDPSTVDTGVVKISATNAASNYNAMQAVLRQRLTDGLELTANYTLSHSMTDSFGYYGVSNISGGYYQQNAYDMRAEWGDAGFDIRQALSVSGEYALPFGRGRQFGANMNRAFDEAVGGWKLALTDVTYTAFPLTAGTTSNYSSKVYSATARPNQYRPLHVTGRSLNAWFGTAVQPGGSEAACSVDTNNGTCVFGPQPTTTFGDVRPMTLRGDGYEQVDAALSKSFPIWKEHALAFRADFFNLLNVASYSAPHATVTDSNFGQITGTTSTERRIQLSLKYAF</sequence>
<feature type="region of interest" description="Disordered" evidence="7">
    <location>
        <begin position="205"/>
        <end position="229"/>
    </location>
</feature>
<evidence type="ECO:0000256" key="6">
    <source>
        <dbReference type="ARBA" id="ARBA00023237"/>
    </source>
</evidence>
<feature type="compositionally biased region" description="Polar residues" evidence="7">
    <location>
        <begin position="208"/>
        <end position="229"/>
    </location>
</feature>
<dbReference type="InterPro" id="IPR036942">
    <property type="entry name" value="Beta-barrel_TonB_sf"/>
</dbReference>
<name>A0A4Q1SGM0_9BACT</name>